<comment type="cofactor">
    <cofactor evidence="1">
        <name>Mg(2+)</name>
        <dbReference type="ChEBI" id="CHEBI:18420"/>
    </cofactor>
</comment>
<dbReference type="PANTHER" id="PTHR10492:SF101">
    <property type="entry name" value="ATP-DEPENDENT DNA HELICASE"/>
    <property type="match status" value="1"/>
</dbReference>
<dbReference type="PaxDb" id="4097-A0A1S3YL97"/>
<evidence type="ECO:0000259" key="2">
    <source>
        <dbReference type="Pfam" id="PF05970"/>
    </source>
</evidence>
<evidence type="ECO:0000313" key="4">
    <source>
        <dbReference type="RefSeq" id="XP_016452999.1"/>
    </source>
</evidence>
<keyword evidence="1" id="KW-0067">ATP-binding</keyword>
<dbReference type="InterPro" id="IPR027417">
    <property type="entry name" value="P-loop_NTPase"/>
</dbReference>
<reference evidence="4" key="1">
    <citation type="submission" date="2025-08" db="UniProtKB">
        <authorList>
            <consortium name="RefSeq"/>
        </authorList>
    </citation>
    <scope>IDENTIFICATION</scope>
</reference>
<dbReference type="OMA" id="ETCTIFP"/>
<dbReference type="CDD" id="cd18809">
    <property type="entry name" value="SF1_C_RecD"/>
    <property type="match status" value="1"/>
</dbReference>
<name>A0A1S3YL97_TOBAC</name>
<sequence length="593" mass="66057">MPGPLYNEGEGDHSNRLIHDELRYNRRSMLEEHQQLLRNLTAEQKSVYEKIMAAVDEAKDGLLFLYGYGGIGKTFIWKTLSSDSTCNIKQGSPLAKLIVKAKLIIWDEAPMMHRYCFEALDQTLRDILIFKDTSSLDRPFGGKTVVLGSDFRQILPVITKGNQLGPHLDELKEFSDWILAIGDGRIGSSVDGIEKVRIPDDLLIHNCDDTISAIVESTYPDFFKHSNDIDYLQQRAILAPTLDMVESINDYIVSLNHNPEKTYLSSDTICMSDHAFTALDHVHTPEFLNNIKCSGVPNHSMTLKVGVHLMLLRNIDQSSGLCNGTRLIITRLGNRVIEAKDLSGNMAGEKVFIPRMTLTPSDARIPFKFQRRQFSIVVSFAMTINKSQGQSLSHVGLFLKKSVFTHGQLYVALSRVTSRKGLKILVYDDDGQKTNEARNIYDFDCHYKDAGVTKFAIKYIVVRNCLGNAKTDCFYQRGILILNGENPALRAFDVDFGKFGGGLETGVGSDCVVSFLCCQPELHSKVNSLIPQMGGRLIADTRTIFSCYLELFSLETCTIFPCSPGGRLIAELALFSFETGAVLLYSPGGCLIA</sequence>
<keyword evidence="1" id="KW-0227">DNA damage</keyword>
<dbReference type="Pfam" id="PF05970">
    <property type="entry name" value="PIF1"/>
    <property type="match status" value="2"/>
</dbReference>
<keyword evidence="1" id="KW-0347">Helicase</keyword>
<keyword evidence="1" id="KW-0234">DNA repair</keyword>
<dbReference type="GO" id="GO:0016887">
    <property type="term" value="F:ATP hydrolysis activity"/>
    <property type="evidence" value="ECO:0007669"/>
    <property type="project" value="RHEA"/>
</dbReference>
<dbReference type="InterPro" id="IPR010285">
    <property type="entry name" value="DNA_helicase_pif1-like_DEAD"/>
</dbReference>
<protein>
    <recommendedName>
        <fullName evidence="1">ATP-dependent DNA helicase</fullName>
        <ecNumber evidence="1">5.6.2.3</ecNumber>
    </recommendedName>
</protein>
<accession>A0A1S3YL97</accession>
<dbReference type="GO" id="GO:0006281">
    <property type="term" value="P:DNA repair"/>
    <property type="evidence" value="ECO:0007669"/>
    <property type="project" value="UniProtKB-KW"/>
</dbReference>
<gene>
    <name evidence="4" type="primary">LOC107777481</name>
</gene>
<keyword evidence="1" id="KW-0233">DNA recombination</keyword>
<organism evidence="4">
    <name type="scientific">Nicotiana tabacum</name>
    <name type="common">Common tobacco</name>
    <dbReference type="NCBI Taxonomy" id="4097"/>
    <lineage>
        <taxon>Eukaryota</taxon>
        <taxon>Viridiplantae</taxon>
        <taxon>Streptophyta</taxon>
        <taxon>Embryophyta</taxon>
        <taxon>Tracheophyta</taxon>
        <taxon>Spermatophyta</taxon>
        <taxon>Magnoliopsida</taxon>
        <taxon>eudicotyledons</taxon>
        <taxon>Gunneridae</taxon>
        <taxon>Pentapetalae</taxon>
        <taxon>asterids</taxon>
        <taxon>lamiids</taxon>
        <taxon>Solanales</taxon>
        <taxon>Solanaceae</taxon>
        <taxon>Nicotianoideae</taxon>
        <taxon>Nicotianeae</taxon>
        <taxon>Nicotiana</taxon>
    </lineage>
</organism>
<keyword evidence="1" id="KW-0547">Nucleotide-binding</keyword>
<dbReference type="Pfam" id="PF21530">
    <property type="entry name" value="Pif1_2B_dom"/>
    <property type="match status" value="1"/>
</dbReference>
<dbReference type="Gene3D" id="3.40.50.300">
    <property type="entry name" value="P-loop containing nucleotide triphosphate hydrolases"/>
    <property type="match status" value="1"/>
</dbReference>
<dbReference type="GO" id="GO:0006310">
    <property type="term" value="P:DNA recombination"/>
    <property type="evidence" value="ECO:0007669"/>
    <property type="project" value="UniProtKB-KW"/>
</dbReference>
<dbReference type="FunFam" id="3.40.50.300:FF:002884">
    <property type="entry name" value="ATP-dependent DNA helicase"/>
    <property type="match status" value="1"/>
</dbReference>
<dbReference type="PANTHER" id="PTHR10492">
    <property type="match status" value="1"/>
</dbReference>
<dbReference type="STRING" id="4097.A0A1S3YL97"/>
<feature type="domain" description="DNA helicase Pif1-like DEAD-box helicase" evidence="2">
    <location>
        <begin position="83"/>
        <end position="163"/>
    </location>
</feature>
<dbReference type="EC" id="5.6.2.3" evidence="1"/>
<feature type="domain" description="DNA helicase Pif1-like DEAD-box helicase" evidence="2">
    <location>
        <begin position="40"/>
        <end position="82"/>
    </location>
</feature>
<dbReference type="RefSeq" id="XP_016452999.1">
    <property type="nucleotide sequence ID" value="XM_016597513.1"/>
</dbReference>
<dbReference type="AlphaFoldDB" id="A0A1S3YL97"/>
<proteinExistence type="inferred from homology"/>
<dbReference type="GO" id="GO:0000723">
    <property type="term" value="P:telomere maintenance"/>
    <property type="evidence" value="ECO:0007669"/>
    <property type="project" value="InterPro"/>
</dbReference>
<dbReference type="SUPFAM" id="SSF52540">
    <property type="entry name" value="P-loop containing nucleoside triphosphate hydrolases"/>
    <property type="match status" value="2"/>
</dbReference>
<feature type="domain" description="DNA helicase Pif1-like 2B" evidence="3">
    <location>
        <begin position="286"/>
        <end position="332"/>
    </location>
</feature>
<comment type="similarity">
    <text evidence="1">Belongs to the helicase family.</text>
</comment>
<dbReference type="GO" id="GO:0005524">
    <property type="term" value="F:ATP binding"/>
    <property type="evidence" value="ECO:0007669"/>
    <property type="project" value="UniProtKB-KW"/>
</dbReference>
<keyword evidence="1" id="KW-0378">Hydrolase</keyword>
<dbReference type="OrthoDB" id="1726813at2759"/>
<comment type="catalytic activity">
    <reaction evidence="1">
        <text>ATP + H2O = ADP + phosphate + H(+)</text>
        <dbReference type="Rhea" id="RHEA:13065"/>
        <dbReference type="ChEBI" id="CHEBI:15377"/>
        <dbReference type="ChEBI" id="CHEBI:15378"/>
        <dbReference type="ChEBI" id="CHEBI:30616"/>
        <dbReference type="ChEBI" id="CHEBI:43474"/>
        <dbReference type="ChEBI" id="CHEBI:456216"/>
        <dbReference type="EC" id="5.6.2.3"/>
    </reaction>
</comment>
<dbReference type="KEGG" id="nta:107777481"/>
<evidence type="ECO:0000256" key="1">
    <source>
        <dbReference type="RuleBase" id="RU363044"/>
    </source>
</evidence>
<evidence type="ECO:0000259" key="3">
    <source>
        <dbReference type="Pfam" id="PF21530"/>
    </source>
</evidence>
<dbReference type="InterPro" id="IPR049163">
    <property type="entry name" value="Pif1-like_2B_dom"/>
</dbReference>
<dbReference type="GO" id="GO:0043139">
    <property type="term" value="F:5'-3' DNA helicase activity"/>
    <property type="evidence" value="ECO:0007669"/>
    <property type="project" value="UniProtKB-EC"/>
</dbReference>